<dbReference type="Gene3D" id="1.10.3720.10">
    <property type="entry name" value="MetI-like"/>
    <property type="match status" value="1"/>
</dbReference>
<reference evidence="7 8" key="1">
    <citation type="submission" date="2019-02" db="EMBL/GenBank/DDBJ databases">
        <title>Haloarcula mannanilyticum sp. nov., a mannan degrading haloarchaeon isolated from commercial salt.</title>
        <authorList>
            <person name="Enomoto S."/>
            <person name="Shimane Y."/>
            <person name="Kamekura M."/>
            <person name="Ito T."/>
            <person name="Moriya O."/>
            <person name="Ihara K."/>
            <person name="Takahashi-Ando N."/>
            <person name="Fukushima Y."/>
            <person name="Yoshida Y."/>
            <person name="Usama R."/>
            <person name="Takai K."/>
            <person name="Minegishi H."/>
        </authorList>
    </citation>
    <scope>NUCLEOTIDE SEQUENCE [LARGE SCALE GENOMIC DNA]</scope>
    <source>
        <strain evidence="7 8">MD130-1</strain>
    </source>
</reference>
<dbReference type="PANTHER" id="PTHR43376:SF1">
    <property type="entry name" value="OLIGOPEPTIDE TRANSPORT SYSTEM PERMEASE PROTEIN"/>
    <property type="match status" value="1"/>
</dbReference>
<evidence type="ECO:0000256" key="2">
    <source>
        <dbReference type="ARBA" id="ARBA00022692"/>
    </source>
</evidence>
<dbReference type="InterPro" id="IPR035906">
    <property type="entry name" value="MetI-like_sf"/>
</dbReference>
<keyword evidence="3 5" id="KW-1133">Transmembrane helix</keyword>
<keyword evidence="8" id="KW-1185">Reference proteome</keyword>
<name>A0A4C2EI08_9EURY</name>
<dbReference type="PROSITE" id="PS50928">
    <property type="entry name" value="ABC_TM1"/>
    <property type="match status" value="1"/>
</dbReference>
<dbReference type="GO" id="GO:0055085">
    <property type="term" value="P:transmembrane transport"/>
    <property type="evidence" value="ECO:0007669"/>
    <property type="project" value="InterPro"/>
</dbReference>
<feature type="transmembrane region" description="Helical" evidence="5">
    <location>
        <begin position="194"/>
        <end position="215"/>
    </location>
</feature>
<evidence type="ECO:0000256" key="4">
    <source>
        <dbReference type="ARBA" id="ARBA00023136"/>
    </source>
</evidence>
<feature type="transmembrane region" description="Helical" evidence="5">
    <location>
        <begin position="152"/>
        <end position="174"/>
    </location>
</feature>
<sequence length="337" mass="37159">MRYFVKRVGQSLLTIVSVVVFTFVMIRQMPGGPLAYIRAQVMQSRGADSIDMAELSKLSVDYMNYSVNDPIHVQLFNYTAQILQGDLGRSFNYGEPVGEIILKSAPWTIFLLTISIILTFAIGILLGAVMAYQEGERFDTAWTGVSMFLNSVPYFVAALLFVYVFAIQLSWFPASGNVASNLDSALTPQYVSSVLYHATLPIASLVLTGFGGIALGMRGNAIKEIGEEYIRVAHLRGVPGRRIAIRYVGRNAVLPLYTQFMISVGFMFGGSVILEQIFAYPGLGYYLLEGINARDYPLMMGIFIVITVAVVACILFADLTYGMIDPRVSDEASREAY</sequence>
<gene>
    <name evidence="7" type="ORF">Harman_20830</name>
</gene>
<dbReference type="GO" id="GO:0005886">
    <property type="term" value="C:plasma membrane"/>
    <property type="evidence" value="ECO:0007669"/>
    <property type="project" value="UniProtKB-SubCell"/>
</dbReference>
<comment type="subcellular location">
    <subcellularLocation>
        <location evidence="5">Cell membrane</location>
        <topology evidence="5">Multi-pass membrane protein</topology>
    </subcellularLocation>
    <subcellularLocation>
        <location evidence="1">Membrane</location>
        <topology evidence="1">Multi-pass membrane protein</topology>
    </subcellularLocation>
</comment>
<dbReference type="EMBL" id="BIXZ01000002">
    <property type="protein sequence ID" value="GCF14148.1"/>
    <property type="molecule type" value="Genomic_DNA"/>
</dbReference>
<keyword evidence="5" id="KW-0813">Transport</keyword>
<feature type="transmembrane region" description="Helical" evidence="5">
    <location>
        <begin position="298"/>
        <end position="317"/>
    </location>
</feature>
<keyword evidence="2 5" id="KW-0812">Transmembrane</keyword>
<dbReference type="InterPro" id="IPR000515">
    <property type="entry name" value="MetI-like"/>
</dbReference>
<feature type="transmembrane region" description="Helical" evidence="5">
    <location>
        <begin position="256"/>
        <end position="278"/>
    </location>
</feature>
<evidence type="ECO:0000256" key="3">
    <source>
        <dbReference type="ARBA" id="ARBA00022989"/>
    </source>
</evidence>
<comment type="similarity">
    <text evidence="5">Belongs to the binding-protein-dependent transport system permease family.</text>
</comment>
<dbReference type="Proteomes" id="UP000304382">
    <property type="component" value="Unassembled WGS sequence"/>
</dbReference>
<protein>
    <submittedName>
        <fullName evidence="7">ABC transporter permease</fullName>
    </submittedName>
</protein>
<dbReference type="CDD" id="cd06261">
    <property type="entry name" value="TM_PBP2"/>
    <property type="match status" value="1"/>
</dbReference>
<dbReference type="Pfam" id="PF00528">
    <property type="entry name" value="BPD_transp_1"/>
    <property type="match status" value="1"/>
</dbReference>
<evidence type="ECO:0000256" key="5">
    <source>
        <dbReference type="RuleBase" id="RU363032"/>
    </source>
</evidence>
<dbReference type="RefSeq" id="WP_137683721.1">
    <property type="nucleotide sequence ID" value="NZ_BIXZ01000002.1"/>
</dbReference>
<dbReference type="SUPFAM" id="SSF161098">
    <property type="entry name" value="MetI-like"/>
    <property type="match status" value="1"/>
</dbReference>
<evidence type="ECO:0000313" key="7">
    <source>
        <dbReference type="EMBL" id="GCF14148.1"/>
    </source>
</evidence>
<feature type="domain" description="ABC transmembrane type-1" evidence="6">
    <location>
        <begin position="105"/>
        <end position="317"/>
    </location>
</feature>
<evidence type="ECO:0000259" key="6">
    <source>
        <dbReference type="PROSITE" id="PS50928"/>
    </source>
</evidence>
<organism evidence="7 8">
    <name type="scientific">Haloarcula mannanilytica</name>
    <dbReference type="NCBI Taxonomy" id="2509225"/>
    <lineage>
        <taxon>Archaea</taxon>
        <taxon>Methanobacteriati</taxon>
        <taxon>Methanobacteriota</taxon>
        <taxon>Stenosarchaea group</taxon>
        <taxon>Halobacteria</taxon>
        <taxon>Halobacteriales</taxon>
        <taxon>Haloarculaceae</taxon>
        <taxon>Haloarcula</taxon>
    </lineage>
</organism>
<feature type="transmembrane region" description="Helical" evidence="5">
    <location>
        <begin position="12"/>
        <end position="29"/>
    </location>
</feature>
<evidence type="ECO:0000256" key="1">
    <source>
        <dbReference type="ARBA" id="ARBA00004141"/>
    </source>
</evidence>
<keyword evidence="4 5" id="KW-0472">Membrane</keyword>
<evidence type="ECO:0000313" key="8">
    <source>
        <dbReference type="Proteomes" id="UP000304382"/>
    </source>
</evidence>
<proteinExistence type="inferred from homology"/>
<dbReference type="PANTHER" id="PTHR43376">
    <property type="entry name" value="OLIGOPEPTIDE TRANSPORT SYSTEM PERMEASE PROTEIN"/>
    <property type="match status" value="1"/>
</dbReference>
<dbReference type="AlphaFoldDB" id="A0A4C2EI08"/>
<comment type="caution">
    <text evidence="7">The sequence shown here is derived from an EMBL/GenBank/DDBJ whole genome shotgun (WGS) entry which is preliminary data.</text>
</comment>
<dbReference type="OrthoDB" id="44105at2157"/>
<feature type="transmembrane region" description="Helical" evidence="5">
    <location>
        <begin position="107"/>
        <end position="132"/>
    </location>
</feature>
<accession>A0A4C2EI08</accession>